<dbReference type="Proteomes" id="UP001244490">
    <property type="component" value="Unassembled WGS sequence"/>
</dbReference>
<dbReference type="Gene3D" id="3.40.50.970">
    <property type="match status" value="1"/>
</dbReference>
<dbReference type="PANTHER" id="PTHR31273">
    <property type="entry name" value="PHOSPHOKETOLASE-RELATED"/>
    <property type="match status" value="1"/>
</dbReference>
<gene>
    <name evidence="1" type="ORF">Q6294_30025</name>
</gene>
<feature type="non-terminal residue" evidence="1">
    <location>
        <position position="90"/>
    </location>
</feature>
<evidence type="ECO:0000313" key="2">
    <source>
        <dbReference type="Proteomes" id="UP001244490"/>
    </source>
</evidence>
<protein>
    <submittedName>
        <fullName evidence="1">Phosphoketolase</fullName>
    </submittedName>
</protein>
<accession>A0AAW8AQU9</accession>
<name>A0AAW8AQU9_KLEPN</name>
<comment type="caution">
    <text evidence="1">The sequence shown here is derived from an EMBL/GenBank/DDBJ whole genome shotgun (WGS) entry which is preliminary data.</text>
</comment>
<feature type="non-terminal residue" evidence="1">
    <location>
        <position position="1"/>
    </location>
</feature>
<dbReference type="SUPFAM" id="SSF52518">
    <property type="entry name" value="Thiamin diphosphate-binding fold (THDP-binding)"/>
    <property type="match status" value="1"/>
</dbReference>
<dbReference type="PANTHER" id="PTHR31273:SF0">
    <property type="entry name" value="PHOSPHOKETOLASE-RELATED"/>
    <property type="match status" value="1"/>
</dbReference>
<reference evidence="1" key="1">
    <citation type="submission" date="2023-07" db="EMBL/GenBank/DDBJ databases">
        <authorList>
            <person name="Peng Z."/>
        </authorList>
    </citation>
    <scope>NUCLEOTIDE SEQUENCE</scope>
    <source>
        <strain evidence="1">KP219</strain>
    </source>
</reference>
<evidence type="ECO:0000313" key="1">
    <source>
        <dbReference type="EMBL" id="MDP0971181.1"/>
    </source>
</evidence>
<dbReference type="Pfam" id="PF03894">
    <property type="entry name" value="XFP"/>
    <property type="match status" value="1"/>
</dbReference>
<dbReference type="EMBL" id="JAUUIA010000420">
    <property type="protein sequence ID" value="MDP0971181.1"/>
    <property type="molecule type" value="Genomic_DNA"/>
</dbReference>
<sequence length="90" mass="10604">DNMDMNVLSKYFAEIVKLNPTRFRLFGPDETMSNRFWEMFKVTNRQWMQVIKNPNDEFISPEGRIIDSQLSEHQAEGWLEGYTLTGRTGV</sequence>
<proteinExistence type="predicted"/>
<dbReference type="InterPro" id="IPR005593">
    <property type="entry name" value="Xul5P/Fru6P_PKetolase"/>
</dbReference>
<dbReference type="AlphaFoldDB" id="A0AAW8AQU9"/>
<organism evidence="1 2">
    <name type="scientific">Klebsiella pneumoniae</name>
    <dbReference type="NCBI Taxonomy" id="573"/>
    <lineage>
        <taxon>Bacteria</taxon>
        <taxon>Pseudomonadati</taxon>
        <taxon>Pseudomonadota</taxon>
        <taxon>Gammaproteobacteria</taxon>
        <taxon>Enterobacterales</taxon>
        <taxon>Enterobacteriaceae</taxon>
        <taxon>Klebsiella/Raoultella group</taxon>
        <taxon>Klebsiella</taxon>
        <taxon>Klebsiella pneumoniae complex</taxon>
    </lineage>
</organism>
<dbReference type="GO" id="GO:0005975">
    <property type="term" value="P:carbohydrate metabolic process"/>
    <property type="evidence" value="ECO:0007669"/>
    <property type="project" value="InterPro"/>
</dbReference>
<dbReference type="InterPro" id="IPR029061">
    <property type="entry name" value="THDP-binding"/>
</dbReference>
<dbReference type="GO" id="GO:0016832">
    <property type="term" value="F:aldehyde-lyase activity"/>
    <property type="evidence" value="ECO:0007669"/>
    <property type="project" value="InterPro"/>
</dbReference>